<reference evidence="1" key="1">
    <citation type="submission" date="2016-10" db="EMBL/GenBank/DDBJ databases">
        <authorList>
            <person name="de Groot N.N."/>
        </authorList>
    </citation>
    <scope>NUCLEOTIDE SEQUENCE</scope>
</reference>
<proteinExistence type="predicted"/>
<protein>
    <submittedName>
        <fullName evidence="1">Uncharacterized protein</fullName>
    </submittedName>
</protein>
<name>A0A1W1E103_9ZZZZ</name>
<sequence length="85" mass="9601">MVNGYSLDPHPRANFAKEQFAVVRIPRVKRERVPAASVEIVEDLETAVAQANPEKKFYPAKVVGPARSSEGTMLYYLIEIYNYEA</sequence>
<dbReference type="EMBL" id="FPHZ01000057">
    <property type="protein sequence ID" value="SFV87650.1"/>
    <property type="molecule type" value="Genomic_DNA"/>
</dbReference>
<gene>
    <name evidence="1" type="ORF">MNB_SUP05-SYMBIONT-5-1255</name>
</gene>
<accession>A0A1W1E103</accession>
<dbReference type="AlphaFoldDB" id="A0A1W1E103"/>
<organism evidence="1">
    <name type="scientific">hydrothermal vent metagenome</name>
    <dbReference type="NCBI Taxonomy" id="652676"/>
    <lineage>
        <taxon>unclassified sequences</taxon>
        <taxon>metagenomes</taxon>
        <taxon>ecological metagenomes</taxon>
    </lineage>
</organism>
<evidence type="ECO:0000313" key="1">
    <source>
        <dbReference type="EMBL" id="SFV87650.1"/>
    </source>
</evidence>